<evidence type="ECO:0000313" key="3">
    <source>
        <dbReference type="Proteomes" id="UP001055093"/>
    </source>
</evidence>
<dbReference type="CDD" id="cd00229">
    <property type="entry name" value="SGNH_hydrolase"/>
    <property type="match status" value="1"/>
</dbReference>
<dbReference type="Pfam" id="PF13472">
    <property type="entry name" value="Lipase_GDSL_2"/>
    <property type="match status" value="1"/>
</dbReference>
<keyword evidence="3" id="KW-1185">Reference proteome</keyword>
<evidence type="ECO:0000259" key="1">
    <source>
        <dbReference type="Pfam" id="PF13472"/>
    </source>
</evidence>
<reference evidence="2" key="1">
    <citation type="journal article" date="2021" name="Front. Microbiol.">
        <title>Comprehensive Comparative Genomics and Phenotyping of Methylobacterium Species.</title>
        <authorList>
            <person name="Alessa O."/>
            <person name="Ogura Y."/>
            <person name="Fujitani Y."/>
            <person name="Takami H."/>
            <person name="Hayashi T."/>
            <person name="Sahin N."/>
            <person name="Tani A."/>
        </authorList>
    </citation>
    <scope>NUCLEOTIDE SEQUENCE</scope>
    <source>
        <strain evidence="2">DSM 14458</strain>
    </source>
</reference>
<reference evidence="2" key="2">
    <citation type="submission" date="2021-08" db="EMBL/GenBank/DDBJ databases">
        <authorList>
            <person name="Tani A."/>
            <person name="Ola A."/>
            <person name="Ogura Y."/>
            <person name="Katsura K."/>
            <person name="Hayashi T."/>
        </authorList>
    </citation>
    <scope>NUCLEOTIDE SEQUENCE</scope>
    <source>
        <strain evidence="2">DSM 14458</strain>
    </source>
</reference>
<dbReference type="InterPro" id="IPR036514">
    <property type="entry name" value="SGNH_hydro_sf"/>
</dbReference>
<dbReference type="EMBL" id="BPRE01000003">
    <property type="protein sequence ID" value="GJE74732.1"/>
    <property type="molecule type" value="Genomic_DNA"/>
</dbReference>
<evidence type="ECO:0000313" key="2">
    <source>
        <dbReference type="EMBL" id="GJE74732.1"/>
    </source>
</evidence>
<dbReference type="Gene3D" id="3.40.50.1110">
    <property type="entry name" value="SGNH hydrolase"/>
    <property type="match status" value="1"/>
</dbReference>
<comment type="caution">
    <text evidence="2">The sequence shown here is derived from an EMBL/GenBank/DDBJ whole genome shotgun (WGS) entry which is preliminary data.</text>
</comment>
<dbReference type="SUPFAM" id="SSF52266">
    <property type="entry name" value="SGNH hydrolase"/>
    <property type="match status" value="1"/>
</dbReference>
<sequence length="264" mass="26856">MTSVSPVTGHASPGGPGPRRPLHRFLFGLGLGLLAVTVPGDRVPVRRLDRAFAAHAAARHPVVAAALAQVSPDAVLIMGNSHAELAGAGALACGPLVNAGLAGAQAAEITAFLAGLPVTRPARLGILIVGTNDILRTATPLSSAARARFSAEVAASLARLGGQTRSLRVAAVPPIGRDAVGKRDPAAVAVYSEILRGLCRAPTCRFVDPFAVLRADEPGLARPGALSDTVHLADYPAMLNALDLCPAERQRPPGSEASASGVSR</sequence>
<accession>A0ABQ4UUQ6</accession>
<dbReference type="InterPro" id="IPR013830">
    <property type="entry name" value="SGNH_hydro"/>
</dbReference>
<organism evidence="2 3">
    <name type="scientific">Methylorubrum suomiense</name>
    <dbReference type="NCBI Taxonomy" id="144191"/>
    <lineage>
        <taxon>Bacteria</taxon>
        <taxon>Pseudomonadati</taxon>
        <taxon>Pseudomonadota</taxon>
        <taxon>Alphaproteobacteria</taxon>
        <taxon>Hyphomicrobiales</taxon>
        <taxon>Methylobacteriaceae</taxon>
        <taxon>Methylorubrum</taxon>
    </lineage>
</organism>
<name>A0ABQ4UUQ6_9HYPH</name>
<proteinExistence type="predicted"/>
<dbReference type="Proteomes" id="UP001055093">
    <property type="component" value="Unassembled WGS sequence"/>
</dbReference>
<gene>
    <name evidence="2" type="ORF">BGCPKDLD_1305</name>
</gene>
<feature type="domain" description="SGNH hydrolase-type esterase" evidence="1">
    <location>
        <begin position="95"/>
        <end position="232"/>
    </location>
</feature>
<protein>
    <recommendedName>
        <fullName evidence="1">SGNH hydrolase-type esterase domain-containing protein</fullName>
    </recommendedName>
</protein>